<dbReference type="Ensembl" id="ENSLCNT00005015990.1">
    <property type="protein sequence ID" value="ENSLCNP00005014306.1"/>
    <property type="gene ID" value="ENSLCNG00005009388.1"/>
</dbReference>
<dbReference type="AlphaFoldDB" id="A0A667GGP4"/>
<evidence type="ECO:0000313" key="2">
    <source>
        <dbReference type="Proteomes" id="UP000472241"/>
    </source>
</evidence>
<name>A0A667GGP4_LYNCA</name>
<organism evidence="1 2">
    <name type="scientific">Lynx canadensis</name>
    <name type="common">Canada lynx</name>
    <name type="synonym">Felis canadensis</name>
    <dbReference type="NCBI Taxonomy" id="61383"/>
    <lineage>
        <taxon>Eukaryota</taxon>
        <taxon>Metazoa</taxon>
        <taxon>Chordata</taxon>
        <taxon>Craniata</taxon>
        <taxon>Vertebrata</taxon>
        <taxon>Euteleostomi</taxon>
        <taxon>Mammalia</taxon>
        <taxon>Eutheria</taxon>
        <taxon>Laurasiatheria</taxon>
        <taxon>Carnivora</taxon>
        <taxon>Feliformia</taxon>
        <taxon>Felidae</taxon>
        <taxon>Felinae</taxon>
        <taxon>Lynx</taxon>
    </lineage>
</organism>
<reference evidence="1" key="1">
    <citation type="submission" date="2025-08" db="UniProtKB">
        <authorList>
            <consortium name="Ensembl"/>
        </authorList>
    </citation>
    <scope>IDENTIFICATION</scope>
</reference>
<protein>
    <submittedName>
        <fullName evidence="1">Uncharacterized protein</fullName>
    </submittedName>
</protein>
<dbReference type="Proteomes" id="UP000472241">
    <property type="component" value="Unplaced"/>
</dbReference>
<evidence type="ECO:0000313" key="1">
    <source>
        <dbReference type="Ensembl" id="ENSLCNP00005014306.1"/>
    </source>
</evidence>
<keyword evidence="2" id="KW-1185">Reference proteome</keyword>
<proteinExistence type="predicted"/>
<sequence>MERDGQQLSARPALETEGLRFLHVTGEWPRVAGWSTMAGTSSSAASFSTWYFRAFHPTQGPEAETAGPSCGCSGLVSDNRKEGVALHLFLLAFKS</sequence>
<reference evidence="1" key="2">
    <citation type="submission" date="2025-09" db="UniProtKB">
        <authorList>
            <consortium name="Ensembl"/>
        </authorList>
    </citation>
    <scope>IDENTIFICATION</scope>
</reference>
<accession>A0A667GGP4</accession>